<organism evidence="3 4">
    <name type="scientific">Penicillium cataractarum</name>
    <dbReference type="NCBI Taxonomy" id="2100454"/>
    <lineage>
        <taxon>Eukaryota</taxon>
        <taxon>Fungi</taxon>
        <taxon>Dikarya</taxon>
        <taxon>Ascomycota</taxon>
        <taxon>Pezizomycotina</taxon>
        <taxon>Eurotiomycetes</taxon>
        <taxon>Eurotiomycetidae</taxon>
        <taxon>Eurotiales</taxon>
        <taxon>Aspergillaceae</taxon>
        <taxon>Penicillium</taxon>
    </lineage>
</organism>
<dbReference type="PANTHER" id="PTHR34154">
    <property type="entry name" value="ALKALI-SENSITIVE LINKAGE PROTEIN 1"/>
    <property type="match status" value="1"/>
</dbReference>
<reference evidence="3" key="2">
    <citation type="journal article" date="2023" name="IMA Fungus">
        <title>Comparative genomic study of the Penicillium genus elucidates a diverse pangenome and 15 lateral gene transfer events.</title>
        <authorList>
            <person name="Petersen C."/>
            <person name="Sorensen T."/>
            <person name="Nielsen M.R."/>
            <person name="Sondergaard T.E."/>
            <person name="Sorensen J.L."/>
            <person name="Fitzpatrick D.A."/>
            <person name="Frisvad J.C."/>
            <person name="Nielsen K.L."/>
        </authorList>
    </citation>
    <scope>NUCLEOTIDE SEQUENCE</scope>
    <source>
        <strain evidence="3">IBT 29864</strain>
    </source>
</reference>
<keyword evidence="1" id="KW-0732">Signal</keyword>
<name>A0A9W9SP54_9EURO</name>
<dbReference type="FunFam" id="3.20.20.80:FF:000176">
    <property type="entry name" value="Glycoside hydrolase family 128 protein"/>
    <property type="match status" value="1"/>
</dbReference>
<evidence type="ECO:0000313" key="4">
    <source>
        <dbReference type="Proteomes" id="UP001147782"/>
    </source>
</evidence>
<dbReference type="RefSeq" id="XP_056557519.1">
    <property type="nucleotide sequence ID" value="XM_056695307.1"/>
</dbReference>
<keyword evidence="4" id="KW-1185">Reference proteome</keyword>
<evidence type="ECO:0000313" key="3">
    <source>
        <dbReference type="EMBL" id="KAJ5379948.1"/>
    </source>
</evidence>
<comment type="caution">
    <text evidence="3">The sequence shown here is derived from an EMBL/GenBank/DDBJ whole genome shotgun (WGS) entry which is preliminary data.</text>
</comment>
<dbReference type="SUPFAM" id="SSF51445">
    <property type="entry name" value="(Trans)glycosidases"/>
    <property type="match status" value="1"/>
</dbReference>
<dbReference type="InterPro" id="IPR053183">
    <property type="entry name" value="ASL1"/>
</dbReference>
<dbReference type="GO" id="GO:0071966">
    <property type="term" value="P:fungal-type cell wall polysaccharide metabolic process"/>
    <property type="evidence" value="ECO:0007669"/>
    <property type="project" value="TreeGrafter"/>
</dbReference>
<dbReference type="AlphaFoldDB" id="A0A9W9SP54"/>
<dbReference type="InterPro" id="IPR017853">
    <property type="entry name" value="GH"/>
</dbReference>
<dbReference type="OrthoDB" id="43654at2759"/>
<feature type="domain" description="Asl1-like glycosyl hydrolase catalytic" evidence="2">
    <location>
        <begin position="25"/>
        <end position="244"/>
    </location>
</feature>
<proteinExistence type="predicted"/>
<dbReference type="GO" id="GO:0009277">
    <property type="term" value="C:fungal-type cell wall"/>
    <property type="evidence" value="ECO:0007669"/>
    <property type="project" value="TreeGrafter"/>
</dbReference>
<dbReference type="Gene3D" id="3.20.20.80">
    <property type="entry name" value="Glycosidases"/>
    <property type="match status" value="1"/>
</dbReference>
<dbReference type="InterPro" id="IPR024655">
    <property type="entry name" value="Asl1_glyco_hydro_catalytic"/>
</dbReference>
<dbReference type="Pfam" id="PF11790">
    <property type="entry name" value="Glyco_hydro_cc"/>
    <property type="match status" value="1"/>
</dbReference>
<dbReference type="EMBL" id="JAPZBS010000002">
    <property type="protein sequence ID" value="KAJ5379948.1"/>
    <property type="molecule type" value="Genomic_DNA"/>
</dbReference>
<dbReference type="PANTHER" id="PTHR34154:SF11">
    <property type="entry name" value="ASL1-LIKE GLYCOSYL HYDROLASE CATALYTIC DOMAIN-CONTAINING PROTEIN"/>
    <property type="match status" value="1"/>
</dbReference>
<protein>
    <recommendedName>
        <fullName evidence="2">Asl1-like glycosyl hydrolase catalytic domain-containing protein</fullName>
    </recommendedName>
</protein>
<gene>
    <name evidence="3" type="ORF">N7496_002376</name>
</gene>
<sequence length="249" mass="27438">MASKTASFLLFSLGPALALAQGKRGLSYNNGTLANLFSGYDQVTWVYNWGFDRIGADSSFDFSPMLWGLPSSDNPDWTAAVQVQGTKEILGFNEPDLGSQANINPSDAAAGYRKFMEPFANQVRISTPAVTNGPPPGMGIGWMDQFFGNCTSCTLDFVAIHWYSNNDPEGFKSHVQQFYKYNLPIWITEFAASGTEDEQISFLQAVLPWLDSEPNVERYAYFGDFPGFLANENGDGLSQLGQVYATYSE</sequence>
<reference evidence="3" key="1">
    <citation type="submission" date="2022-11" db="EMBL/GenBank/DDBJ databases">
        <authorList>
            <person name="Petersen C."/>
        </authorList>
    </citation>
    <scope>NUCLEOTIDE SEQUENCE</scope>
    <source>
        <strain evidence="3">IBT 29864</strain>
    </source>
</reference>
<feature type="signal peptide" evidence="1">
    <location>
        <begin position="1"/>
        <end position="20"/>
    </location>
</feature>
<accession>A0A9W9SP54</accession>
<evidence type="ECO:0000259" key="2">
    <source>
        <dbReference type="Pfam" id="PF11790"/>
    </source>
</evidence>
<feature type="chain" id="PRO_5040945192" description="Asl1-like glycosyl hydrolase catalytic domain-containing protein" evidence="1">
    <location>
        <begin position="21"/>
        <end position="249"/>
    </location>
</feature>
<dbReference type="GeneID" id="81434484"/>
<evidence type="ECO:0000256" key="1">
    <source>
        <dbReference type="SAM" id="SignalP"/>
    </source>
</evidence>
<dbReference type="Proteomes" id="UP001147782">
    <property type="component" value="Unassembled WGS sequence"/>
</dbReference>